<dbReference type="Gene3D" id="1.10.10.10">
    <property type="entry name" value="Winged helix-like DNA-binding domain superfamily/Winged helix DNA-binding domain"/>
    <property type="match status" value="1"/>
</dbReference>
<dbReference type="InterPro" id="IPR036388">
    <property type="entry name" value="WH-like_DNA-bd_sf"/>
</dbReference>
<organism evidence="1 2">
    <name type="scientific">Halogranum salarium B-1</name>
    <dbReference type="NCBI Taxonomy" id="1210908"/>
    <lineage>
        <taxon>Archaea</taxon>
        <taxon>Methanobacteriati</taxon>
        <taxon>Methanobacteriota</taxon>
        <taxon>Stenosarchaea group</taxon>
        <taxon>Halobacteria</taxon>
        <taxon>Halobacteriales</taxon>
        <taxon>Haloferacaceae</taxon>
    </lineage>
</organism>
<dbReference type="AlphaFoldDB" id="J3EU43"/>
<dbReference type="SUPFAM" id="SSF46785">
    <property type="entry name" value="Winged helix' DNA-binding domain"/>
    <property type="match status" value="1"/>
</dbReference>
<dbReference type="Proteomes" id="UP000007813">
    <property type="component" value="Unassembled WGS sequence"/>
</dbReference>
<name>J3EU43_9EURY</name>
<proteinExistence type="predicted"/>
<reference evidence="1 2" key="1">
    <citation type="journal article" date="2012" name="J. Bacteriol.">
        <title>Draft Genome Sequence of the Extremely Halophilic Archaeon Halogranum salarium B-1T.</title>
        <authorList>
            <person name="Kim K.K."/>
            <person name="Lee K.C."/>
            <person name="Lee J.S."/>
        </authorList>
    </citation>
    <scope>NUCLEOTIDE SEQUENCE [LARGE SCALE GENOMIC DNA]</scope>
    <source>
        <strain evidence="1 2">B-1</strain>
    </source>
</reference>
<dbReference type="EMBL" id="ALJD01000010">
    <property type="protein sequence ID" value="EJN57807.1"/>
    <property type="molecule type" value="Genomic_DNA"/>
</dbReference>
<evidence type="ECO:0000313" key="1">
    <source>
        <dbReference type="EMBL" id="EJN57807.1"/>
    </source>
</evidence>
<accession>J3EU43</accession>
<protein>
    <submittedName>
        <fullName evidence="1">Uncharacterized protein</fullName>
    </submittedName>
</protein>
<evidence type="ECO:0000313" key="2">
    <source>
        <dbReference type="Proteomes" id="UP000007813"/>
    </source>
</evidence>
<gene>
    <name evidence="1" type="ORF">HSB1_38920</name>
</gene>
<dbReference type="eggNOG" id="arCOG05522">
    <property type="taxonomic scope" value="Archaea"/>
</dbReference>
<dbReference type="InterPro" id="IPR036390">
    <property type="entry name" value="WH_DNA-bd_sf"/>
</dbReference>
<comment type="caution">
    <text evidence="1">The sequence shown here is derived from an EMBL/GenBank/DDBJ whole genome shotgun (WGS) entry which is preliminary data.</text>
</comment>
<sequence length="158" mass="18470">MSTEQPLSENIMSDDRRMTTDRFFGGVDRRLDNLQSMLAYLSSDPRSEDELWTWITSNTAASSDSTISTYVRFIRTLGLIEREDRVYTVTERGTEYLHEKDNTLLFSSLTSKVKGFETILQASFNRHSDYSRRGTYIYRRFWHYGPSRQHILGNLLSS</sequence>